<protein>
    <recommendedName>
        <fullName evidence="3">HEAT repeat-containing protein</fullName>
    </recommendedName>
</protein>
<dbReference type="Gene3D" id="3.40.720.10">
    <property type="entry name" value="Alkaline Phosphatase, subunit A"/>
    <property type="match status" value="1"/>
</dbReference>
<dbReference type="RefSeq" id="WP_188587212.1">
    <property type="nucleotide sequence ID" value="NZ_BMGC01000022.1"/>
</dbReference>
<dbReference type="Gene3D" id="1.25.10.10">
    <property type="entry name" value="Leucine-rich Repeat Variant"/>
    <property type="match status" value="1"/>
</dbReference>
<dbReference type="InterPro" id="IPR011989">
    <property type="entry name" value="ARM-like"/>
</dbReference>
<evidence type="ECO:0000313" key="1">
    <source>
        <dbReference type="EMBL" id="GGB38768.1"/>
    </source>
</evidence>
<keyword evidence="2" id="KW-1185">Reference proteome</keyword>
<dbReference type="Proteomes" id="UP000621454">
    <property type="component" value="Unassembled WGS sequence"/>
</dbReference>
<sequence length="219" mass="24031">MYDTDADPHEVVNLAARPDFRTELARLRQALDAHMLAVNDNGFIPESETAEGYVRSRDRALYPLPEITAVAASAIDRTQASVPALRDALSHPNEIVRYWAAAGFRIRGRAVATYRGQLAATFDRESSRFTRLALAEALVAVAHDRRGLDHLASALRHDPDGWLRLQAANALDRVGRDALPVIDALYAATTRFASDADTHTRNACSYTIRKLEGGSPSIP</sequence>
<proteinExistence type="predicted"/>
<reference evidence="1" key="2">
    <citation type="submission" date="2020-09" db="EMBL/GenBank/DDBJ databases">
        <authorList>
            <person name="Sun Q."/>
            <person name="Zhou Y."/>
        </authorList>
    </citation>
    <scope>NUCLEOTIDE SEQUENCE</scope>
    <source>
        <strain evidence="1">CGMCC 1.12827</strain>
    </source>
</reference>
<dbReference type="SUPFAM" id="SSF48371">
    <property type="entry name" value="ARM repeat"/>
    <property type="match status" value="1"/>
</dbReference>
<organism evidence="1 2">
    <name type="scientific">Gordonia jinhuaensis</name>
    <dbReference type="NCBI Taxonomy" id="1517702"/>
    <lineage>
        <taxon>Bacteria</taxon>
        <taxon>Bacillati</taxon>
        <taxon>Actinomycetota</taxon>
        <taxon>Actinomycetes</taxon>
        <taxon>Mycobacteriales</taxon>
        <taxon>Gordoniaceae</taxon>
        <taxon>Gordonia</taxon>
    </lineage>
</organism>
<name>A0A916TD22_9ACTN</name>
<comment type="caution">
    <text evidence="1">The sequence shown here is derived from an EMBL/GenBank/DDBJ whole genome shotgun (WGS) entry which is preliminary data.</text>
</comment>
<dbReference type="AlphaFoldDB" id="A0A916TD22"/>
<dbReference type="InterPro" id="IPR016024">
    <property type="entry name" value="ARM-type_fold"/>
</dbReference>
<dbReference type="EMBL" id="BMGC01000022">
    <property type="protein sequence ID" value="GGB38768.1"/>
    <property type="molecule type" value="Genomic_DNA"/>
</dbReference>
<gene>
    <name evidence="1" type="ORF">GCM10011489_28070</name>
</gene>
<evidence type="ECO:0000313" key="2">
    <source>
        <dbReference type="Proteomes" id="UP000621454"/>
    </source>
</evidence>
<evidence type="ECO:0008006" key="3">
    <source>
        <dbReference type="Google" id="ProtNLM"/>
    </source>
</evidence>
<reference evidence="1" key="1">
    <citation type="journal article" date="2014" name="Int. J. Syst. Evol. Microbiol.">
        <title>Complete genome sequence of Corynebacterium casei LMG S-19264T (=DSM 44701T), isolated from a smear-ripened cheese.</title>
        <authorList>
            <consortium name="US DOE Joint Genome Institute (JGI-PGF)"/>
            <person name="Walter F."/>
            <person name="Albersmeier A."/>
            <person name="Kalinowski J."/>
            <person name="Ruckert C."/>
        </authorList>
    </citation>
    <scope>NUCLEOTIDE SEQUENCE</scope>
    <source>
        <strain evidence="1">CGMCC 1.12827</strain>
    </source>
</reference>
<dbReference type="InterPro" id="IPR017850">
    <property type="entry name" value="Alkaline_phosphatase_core_sf"/>
</dbReference>
<accession>A0A916TD22</accession>